<protein>
    <submittedName>
        <fullName evidence="2">Uncharacterized protein</fullName>
    </submittedName>
</protein>
<evidence type="ECO:0000256" key="1">
    <source>
        <dbReference type="SAM" id="SignalP"/>
    </source>
</evidence>
<dbReference type="EMBL" id="ABVL01000038">
    <property type="protein sequence ID" value="EDY16174.1"/>
    <property type="molecule type" value="Genomic_DNA"/>
</dbReference>
<evidence type="ECO:0000313" key="3">
    <source>
        <dbReference type="Proteomes" id="UP000005824"/>
    </source>
</evidence>
<name>B4DBI7_9BACT</name>
<dbReference type="InParanoid" id="B4DBI7"/>
<proteinExistence type="predicted"/>
<accession>B4DBI7</accession>
<feature type="signal peptide" evidence="1">
    <location>
        <begin position="1"/>
        <end position="18"/>
    </location>
</feature>
<organism evidence="2 3">
    <name type="scientific">Chthoniobacter flavus Ellin428</name>
    <dbReference type="NCBI Taxonomy" id="497964"/>
    <lineage>
        <taxon>Bacteria</taxon>
        <taxon>Pseudomonadati</taxon>
        <taxon>Verrucomicrobiota</taxon>
        <taxon>Spartobacteria</taxon>
        <taxon>Chthoniobacterales</taxon>
        <taxon>Chthoniobacteraceae</taxon>
        <taxon>Chthoniobacter</taxon>
    </lineage>
</organism>
<sequence>MKLLAAILLAAVPWAAKAADAKAVNVKPGPPAIVSVQTRDFKVEFAGERAWTIYRILYNGEVVCDKVGFYGTVFAAEGGKWIGTGHTDGGIEQVQDLTLTVDGQPRELTDKASYQGHRAEIHKHSMIGPLRLEATYIVTDDAVLERHRYEATTDVKISTLYAFMHPWLPRTTEWMAELGDGSIIDGKFDNSGDFKLKQDPKWTALYDPENHRAMLAWYPTPLVGQGIKTGYWDKTVYHKLYNQIYSHAAVSAGTKFEAEVIIRGVESDAAAWKDAAKARAADTKARFTSGEIHF</sequence>
<gene>
    <name evidence="2" type="ORF">CfE428DRAFT_6278</name>
</gene>
<dbReference type="Proteomes" id="UP000005824">
    <property type="component" value="Unassembled WGS sequence"/>
</dbReference>
<keyword evidence="3" id="KW-1185">Reference proteome</keyword>
<dbReference type="RefSeq" id="WP_006983596.1">
    <property type="nucleotide sequence ID" value="NZ_ABVL01000038.1"/>
</dbReference>
<keyword evidence="1" id="KW-0732">Signal</keyword>
<reference evidence="2 3" key="1">
    <citation type="journal article" date="2011" name="J. Bacteriol.">
        <title>Genome sequence of Chthoniobacter flavus Ellin428, an aerobic heterotrophic soil bacterium.</title>
        <authorList>
            <person name="Kant R."/>
            <person name="van Passel M.W."/>
            <person name="Palva A."/>
            <person name="Lucas S."/>
            <person name="Lapidus A."/>
            <person name="Glavina Del Rio T."/>
            <person name="Dalin E."/>
            <person name="Tice H."/>
            <person name="Bruce D."/>
            <person name="Goodwin L."/>
            <person name="Pitluck S."/>
            <person name="Larimer F.W."/>
            <person name="Land M.L."/>
            <person name="Hauser L."/>
            <person name="Sangwan P."/>
            <person name="de Vos W.M."/>
            <person name="Janssen P.H."/>
            <person name="Smidt H."/>
        </authorList>
    </citation>
    <scope>NUCLEOTIDE SEQUENCE [LARGE SCALE GENOMIC DNA]</scope>
    <source>
        <strain evidence="2 3">Ellin428</strain>
    </source>
</reference>
<evidence type="ECO:0000313" key="2">
    <source>
        <dbReference type="EMBL" id="EDY16174.1"/>
    </source>
</evidence>
<dbReference type="eggNOG" id="ENOG5033ZBM">
    <property type="taxonomic scope" value="Bacteria"/>
</dbReference>
<feature type="chain" id="PRO_5002800680" evidence="1">
    <location>
        <begin position="19"/>
        <end position="294"/>
    </location>
</feature>
<dbReference type="AlphaFoldDB" id="B4DBI7"/>
<comment type="caution">
    <text evidence="2">The sequence shown here is derived from an EMBL/GenBank/DDBJ whole genome shotgun (WGS) entry which is preliminary data.</text>
</comment>